<evidence type="ECO:0000256" key="4">
    <source>
        <dbReference type="ARBA" id="ARBA00022801"/>
    </source>
</evidence>
<dbReference type="eggNOG" id="COG2039">
    <property type="taxonomic scope" value="Bacteria"/>
</dbReference>
<evidence type="ECO:0000256" key="5">
    <source>
        <dbReference type="ARBA" id="ARBA00022807"/>
    </source>
</evidence>
<protein>
    <recommendedName>
        <fullName evidence="6">Pyroglutamyl-peptidase I</fullName>
        <ecNumber evidence="6">3.4.19.3</ecNumber>
    </recommendedName>
</protein>
<dbReference type="GO" id="GO:0006508">
    <property type="term" value="P:proteolysis"/>
    <property type="evidence" value="ECO:0007669"/>
    <property type="project" value="UniProtKB-KW"/>
</dbReference>
<evidence type="ECO:0000313" key="9">
    <source>
        <dbReference type="Proteomes" id="UP000000271"/>
    </source>
</evidence>
<dbReference type="Proteomes" id="UP000000271">
    <property type="component" value="Chromosome"/>
</dbReference>
<evidence type="ECO:0000256" key="2">
    <source>
        <dbReference type="ARBA" id="ARBA00022490"/>
    </source>
</evidence>
<evidence type="ECO:0000256" key="1">
    <source>
        <dbReference type="ARBA" id="ARBA00006641"/>
    </source>
</evidence>
<comment type="catalytic activity">
    <reaction evidence="6">
        <text>Release of an N-terminal pyroglutamyl group from a polypeptide, the second amino acid generally not being Pro.</text>
        <dbReference type="EC" id="3.4.19.3"/>
    </reaction>
</comment>
<dbReference type="STRING" id="439292.Bsel_1493"/>
<dbReference type="Gene3D" id="3.40.630.20">
    <property type="entry name" value="Peptidase C15, pyroglutamyl peptidase I-like"/>
    <property type="match status" value="1"/>
</dbReference>
<dbReference type="PANTHER" id="PTHR23402">
    <property type="entry name" value="PROTEASE FAMILY C15 PYROGLUTAMYL-PEPTIDASE I-RELATED"/>
    <property type="match status" value="1"/>
</dbReference>
<dbReference type="NCBIfam" id="NF009676">
    <property type="entry name" value="PRK13197.1"/>
    <property type="match status" value="1"/>
</dbReference>
<keyword evidence="4 8" id="KW-0378">Hydrolase</keyword>
<dbReference type="EC" id="3.4.19.3" evidence="6"/>
<dbReference type="KEGG" id="bse:Bsel_1493"/>
<dbReference type="SUPFAM" id="SSF53182">
    <property type="entry name" value="Pyrrolidone carboxyl peptidase (pyroglutamate aminopeptidase)"/>
    <property type="match status" value="1"/>
</dbReference>
<dbReference type="PIRSF" id="PIRSF015592">
    <property type="entry name" value="Prld-crbxl_pptds"/>
    <property type="match status" value="1"/>
</dbReference>
<evidence type="ECO:0000256" key="7">
    <source>
        <dbReference type="SAM" id="MobiDB-lite"/>
    </source>
</evidence>
<evidence type="ECO:0000313" key="8">
    <source>
        <dbReference type="EMBL" id="ADH99005.1"/>
    </source>
</evidence>
<dbReference type="HOGENOM" id="CLU_043960_4_0_9"/>
<dbReference type="InterPro" id="IPR036440">
    <property type="entry name" value="Peptidase_C15-like_sf"/>
</dbReference>
<name>D6XT69_BACIE</name>
<dbReference type="PROSITE" id="PS01334">
    <property type="entry name" value="PYRASE_CYS"/>
    <property type="match status" value="1"/>
</dbReference>
<keyword evidence="2" id="KW-0963">Cytoplasm</keyword>
<gene>
    <name evidence="8" type="ordered locus">Bsel_1493</name>
</gene>
<organism evidence="8 9">
    <name type="scientific">Bacillus selenitireducens (strain ATCC 700615 / DSM 15326 / MLS10)</name>
    <dbReference type="NCBI Taxonomy" id="439292"/>
    <lineage>
        <taxon>Bacteria</taxon>
        <taxon>Bacillati</taxon>
        <taxon>Bacillota</taxon>
        <taxon>Bacilli</taxon>
        <taxon>Bacillales</taxon>
        <taxon>Bacillaceae</taxon>
        <taxon>Salisediminibacterium</taxon>
    </lineage>
</organism>
<sequence>MSTVKMIVSGFEVFGGLNKNPTLDILKDLKENPPPGVDLYTIALPVEYDACFEPLESLVDDFRPDSVIALGVAAGRSSVQPERIGINIEDTGGEGRMGDNRGNTPVDRKIRGDGPDGYFSTLPNRKIIKAIREQGIPSDLSNSAGTFICNAVLYRLMDKLIREERGVPAGFIHVPATPDMVPSSSGMPSMHQADLNEAVRTAIQVIKEAEEG</sequence>
<evidence type="ECO:0000256" key="3">
    <source>
        <dbReference type="ARBA" id="ARBA00022670"/>
    </source>
</evidence>
<dbReference type="CDD" id="cd00501">
    <property type="entry name" value="Peptidase_C15"/>
    <property type="match status" value="1"/>
</dbReference>
<dbReference type="InterPro" id="IPR016125">
    <property type="entry name" value="Peptidase_C15-like"/>
</dbReference>
<feature type="region of interest" description="Disordered" evidence="7">
    <location>
        <begin position="88"/>
        <end position="115"/>
    </location>
</feature>
<dbReference type="Pfam" id="PF01470">
    <property type="entry name" value="Peptidase_C15"/>
    <property type="match status" value="1"/>
</dbReference>
<dbReference type="AlphaFoldDB" id="D6XT69"/>
<proteinExistence type="inferred from homology"/>
<feature type="active site" evidence="6">
    <location>
        <position position="149"/>
    </location>
</feature>
<evidence type="ECO:0000256" key="6">
    <source>
        <dbReference type="PROSITE-ProRule" id="PRU10077"/>
    </source>
</evidence>
<dbReference type="InterPro" id="IPR033694">
    <property type="entry name" value="PGPEP1_Cys_AS"/>
</dbReference>
<keyword evidence="9" id="KW-1185">Reference proteome</keyword>
<dbReference type="GO" id="GO:0016920">
    <property type="term" value="F:pyroglutamyl-peptidase activity"/>
    <property type="evidence" value="ECO:0007669"/>
    <property type="project" value="UniProtKB-EC"/>
</dbReference>
<dbReference type="PANTHER" id="PTHR23402:SF1">
    <property type="entry name" value="PYROGLUTAMYL-PEPTIDASE I"/>
    <property type="match status" value="1"/>
</dbReference>
<keyword evidence="3" id="KW-0645">Protease</keyword>
<dbReference type="InterPro" id="IPR000816">
    <property type="entry name" value="Peptidase_C15"/>
</dbReference>
<accession>D6XT69</accession>
<keyword evidence="5" id="KW-0788">Thiol protease</keyword>
<reference evidence="8" key="1">
    <citation type="submission" date="2009-10" db="EMBL/GenBank/DDBJ databases">
        <title>Complete sequence of Bacillus selenitireducens MLS10.</title>
        <authorList>
            <consortium name="US DOE Joint Genome Institute"/>
            <person name="Lucas S."/>
            <person name="Copeland A."/>
            <person name="Lapidus A."/>
            <person name="Glavina del Rio T."/>
            <person name="Dalin E."/>
            <person name="Tice H."/>
            <person name="Bruce D."/>
            <person name="Goodwin L."/>
            <person name="Pitluck S."/>
            <person name="Sims D."/>
            <person name="Brettin T."/>
            <person name="Detter J.C."/>
            <person name="Han C."/>
            <person name="Larimer F."/>
            <person name="Land M."/>
            <person name="Hauser L."/>
            <person name="Kyrpides N."/>
            <person name="Ovchinnikova G."/>
            <person name="Stolz J."/>
        </authorList>
    </citation>
    <scope>NUCLEOTIDE SEQUENCE [LARGE SCALE GENOMIC DNA]</scope>
    <source>
        <strain evidence="8">MLS10</strain>
    </source>
</reference>
<dbReference type="MEROPS" id="C15.001"/>
<dbReference type="EMBL" id="CP001791">
    <property type="protein sequence ID" value="ADH99005.1"/>
    <property type="molecule type" value="Genomic_DNA"/>
</dbReference>
<dbReference type="PRINTS" id="PR00706">
    <property type="entry name" value="PYROGLUPTASE"/>
</dbReference>
<comment type="similarity">
    <text evidence="1">Belongs to the peptidase C15 family.</text>
</comment>
<dbReference type="GO" id="GO:0005829">
    <property type="term" value="C:cytosol"/>
    <property type="evidence" value="ECO:0007669"/>
    <property type="project" value="InterPro"/>
</dbReference>